<gene>
    <name evidence="2" type="primary">LOC113794499</name>
</gene>
<name>A0A6P6Y562_DERPT</name>
<reference evidence="2" key="1">
    <citation type="submission" date="2025-08" db="UniProtKB">
        <authorList>
            <consortium name="RefSeq"/>
        </authorList>
    </citation>
    <scope>IDENTIFICATION</scope>
    <source>
        <strain evidence="2">Airmid</strain>
    </source>
</reference>
<dbReference type="Proteomes" id="UP000515146">
    <property type="component" value="Unplaced"/>
</dbReference>
<protein>
    <submittedName>
        <fullName evidence="2">Uncharacterized protein LOC113794499</fullName>
    </submittedName>
</protein>
<dbReference type="RefSeq" id="XP_027200415.1">
    <property type="nucleotide sequence ID" value="XM_027344614.1"/>
</dbReference>
<organism evidence="1 2">
    <name type="scientific">Dermatophagoides pteronyssinus</name>
    <name type="common">European house dust mite</name>
    <dbReference type="NCBI Taxonomy" id="6956"/>
    <lineage>
        <taxon>Eukaryota</taxon>
        <taxon>Metazoa</taxon>
        <taxon>Ecdysozoa</taxon>
        <taxon>Arthropoda</taxon>
        <taxon>Chelicerata</taxon>
        <taxon>Arachnida</taxon>
        <taxon>Acari</taxon>
        <taxon>Acariformes</taxon>
        <taxon>Sarcoptiformes</taxon>
        <taxon>Astigmata</taxon>
        <taxon>Psoroptidia</taxon>
        <taxon>Analgoidea</taxon>
        <taxon>Pyroglyphidae</taxon>
        <taxon>Dermatophagoidinae</taxon>
        <taxon>Dermatophagoides</taxon>
    </lineage>
</organism>
<dbReference type="KEGG" id="dpte:113794499"/>
<dbReference type="InParanoid" id="A0A6P6Y562"/>
<proteinExistence type="predicted"/>
<dbReference type="AlphaFoldDB" id="A0A6P6Y562"/>
<sequence length="76" mass="8189">MQSVTARGFRVLSTDAVAPEVAQPAVAANPLQALEVVARERDVDLARAVDVGIQHAQNVLEVLQDDRRHVVSQPHG</sequence>
<evidence type="ECO:0000313" key="1">
    <source>
        <dbReference type="Proteomes" id="UP000515146"/>
    </source>
</evidence>
<accession>A0A6P6Y562</accession>
<keyword evidence="1" id="KW-1185">Reference proteome</keyword>
<evidence type="ECO:0000313" key="2">
    <source>
        <dbReference type="RefSeq" id="XP_027200415.1"/>
    </source>
</evidence>